<feature type="transmembrane region" description="Helical" evidence="8">
    <location>
        <begin position="203"/>
        <end position="222"/>
    </location>
</feature>
<feature type="transmembrane region" description="Helical" evidence="8">
    <location>
        <begin position="389"/>
        <end position="411"/>
    </location>
</feature>
<keyword evidence="5 8" id="KW-1133">Transmembrane helix</keyword>
<comment type="caution">
    <text evidence="9">The sequence shown here is derived from an EMBL/GenBank/DDBJ whole genome shotgun (WGS) entry which is preliminary data.</text>
</comment>
<dbReference type="PROSITE" id="PS50283">
    <property type="entry name" value="NA_SOLUT_SYMP_3"/>
    <property type="match status" value="1"/>
</dbReference>
<gene>
    <name evidence="9" type="ORF">BZA70DRAFT_234740</name>
</gene>
<dbReference type="PANTHER" id="PTHR48086">
    <property type="entry name" value="SODIUM/PROLINE SYMPORTER-RELATED"/>
    <property type="match status" value="1"/>
</dbReference>
<evidence type="ECO:0000256" key="2">
    <source>
        <dbReference type="ARBA" id="ARBA00006434"/>
    </source>
</evidence>
<feature type="transmembrane region" description="Helical" evidence="8">
    <location>
        <begin position="172"/>
        <end position="191"/>
    </location>
</feature>
<evidence type="ECO:0000256" key="3">
    <source>
        <dbReference type="ARBA" id="ARBA00022448"/>
    </source>
</evidence>
<dbReference type="InterPro" id="IPR050277">
    <property type="entry name" value="Sodium:Solute_Symporter"/>
</dbReference>
<proteinExistence type="inferred from homology"/>
<dbReference type="GeneID" id="90035823"/>
<evidence type="ECO:0000313" key="10">
    <source>
        <dbReference type="Proteomes" id="UP001498771"/>
    </source>
</evidence>
<evidence type="ECO:0000256" key="5">
    <source>
        <dbReference type="ARBA" id="ARBA00022989"/>
    </source>
</evidence>
<feature type="transmembrane region" description="Helical" evidence="8">
    <location>
        <begin position="274"/>
        <end position="303"/>
    </location>
</feature>
<comment type="similarity">
    <text evidence="2 7">Belongs to the sodium:solute symporter (SSF) (TC 2.A.21) family.</text>
</comment>
<dbReference type="PANTHER" id="PTHR48086:SF10">
    <property type="entry name" value="AGR155CP"/>
    <property type="match status" value="1"/>
</dbReference>
<comment type="subcellular location">
    <subcellularLocation>
        <location evidence="1">Membrane</location>
        <topology evidence="1">Multi-pass membrane protein</topology>
    </subcellularLocation>
</comment>
<feature type="transmembrane region" description="Helical" evidence="8">
    <location>
        <begin position="366"/>
        <end position="383"/>
    </location>
</feature>
<feature type="transmembrane region" description="Helical" evidence="8">
    <location>
        <begin position="423"/>
        <end position="444"/>
    </location>
</feature>
<keyword evidence="6 8" id="KW-0472">Membrane</keyword>
<keyword evidence="10" id="KW-1185">Reference proteome</keyword>
<sequence length="558" mass="60784">MGYISLRAANACVYTTYGVFLVLGLYVAWRFRGRKEFLAALRSQPPIPLAFNFLASGEFFWITCHFTELETTMGCGILLTYPQIGIVAGIQGVLVYALSSSLPIMLFAFVGPLVRKRCPEGFVLTEWVFQRFGYLAGLYLGVLTILTMFLYMASELTSIQYMVEYLTGVNGLAVMIVECVVTTIYTTFGGFHTSFFTDNIQGVMMTLLLIIVSIAMGTQIDIDTSYIKESGLTGSTKLGWQLIYILPIAIASNDCFLSGFWLRTFASRNDKELYISTGIATFLIFVYLTLTGFTGIIADWAHIWPGSDDEDSSLAFFMLVETLPGWVCGFVLVFGVALSTAVLDSLQSAMVSSVSNDIFRNKLSSIYVRAMVVVVMIPAVFVATKAPNVLSIFLIADLISAAVMPSILLGLVPHLYFMNGFDVIVSGCGGVLTVFLFGLVYYDGDVNSAGGLLLLKDGLYNDDWSAFGAFVAAPVGALLWLVGAVVVRAAAMWVYSKVAGVPYKVFDKPAPSPTELVDVGGANLRGEVDEDDVSGFERIYQPEQETISSLSGKDVKIV</sequence>
<feature type="transmembrane region" description="Helical" evidence="8">
    <location>
        <begin position="242"/>
        <end position="262"/>
    </location>
</feature>
<feature type="transmembrane region" description="Helical" evidence="8">
    <location>
        <begin position="6"/>
        <end position="29"/>
    </location>
</feature>
<evidence type="ECO:0000256" key="8">
    <source>
        <dbReference type="SAM" id="Phobius"/>
    </source>
</evidence>
<evidence type="ECO:0000256" key="1">
    <source>
        <dbReference type="ARBA" id="ARBA00004141"/>
    </source>
</evidence>
<feature type="transmembrane region" description="Helical" evidence="8">
    <location>
        <begin position="323"/>
        <end position="346"/>
    </location>
</feature>
<evidence type="ECO:0000313" key="9">
    <source>
        <dbReference type="EMBL" id="KAK7208540.1"/>
    </source>
</evidence>
<dbReference type="RefSeq" id="XP_064771573.1">
    <property type="nucleotide sequence ID" value="XM_064910311.1"/>
</dbReference>
<accession>A0ABR1FFD0</accession>
<name>A0ABR1FFD0_9ASCO</name>
<keyword evidence="3" id="KW-0813">Transport</keyword>
<feature type="transmembrane region" description="Helical" evidence="8">
    <location>
        <begin position="464"/>
        <end position="487"/>
    </location>
</feature>
<protein>
    <recommendedName>
        <fullName evidence="11">Urea transport protein</fullName>
    </recommendedName>
</protein>
<reference evidence="9 10" key="1">
    <citation type="submission" date="2024-03" db="EMBL/GenBank/DDBJ databases">
        <title>Genome-scale model development and genomic sequencing of the oleaginous clade Lipomyces.</title>
        <authorList>
            <consortium name="Lawrence Berkeley National Laboratory"/>
            <person name="Czajka J.J."/>
            <person name="Han Y."/>
            <person name="Kim J."/>
            <person name="Mondo S.J."/>
            <person name="Hofstad B.A."/>
            <person name="Robles A."/>
            <person name="Haridas S."/>
            <person name="Riley R."/>
            <person name="LaButti K."/>
            <person name="Pangilinan J."/>
            <person name="Andreopoulos W."/>
            <person name="Lipzen A."/>
            <person name="Yan J."/>
            <person name="Wang M."/>
            <person name="Ng V."/>
            <person name="Grigoriev I.V."/>
            <person name="Spatafora J.W."/>
            <person name="Magnuson J.K."/>
            <person name="Baker S.E."/>
            <person name="Pomraning K.R."/>
        </authorList>
    </citation>
    <scope>NUCLEOTIDE SEQUENCE [LARGE SCALE GENOMIC DNA]</scope>
    <source>
        <strain evidence="9 10">Phaff 52-87</strain>
    </source>
</reference>
<dbReference type="InterPro" id="IPR001734">
    <property type="entry name" value="Na/solute_symporter"/>
</dbReference>
<evidence type="ECO:0000256" key="7">
    <source>
        <dbReference type="RuleBase" id="RU362091"/>
    </source>
</evidence>
<evidence type="ECO:0000256" key="4">
    <source>
        <dbReference type="ARBA" id="ARBA00022692"/>
    </source>
</evidence>
<evidence type="ECO:0008006" key="11">
    <source>
        <dbReference type="Google" id="ProtNLM"/>
    </source>
</evidence>
<evidence type="ECO:0000256" key="6">
    <source>
        <dbReference type="ARBA" id="ARBA00023136"/>
    </source>
</evidence>
<dbReference type="Gene3D" id="1.20.1730.10">
    <property type="entry name" value="Sodium/glucose cotransporter"/>
    <property type="match status" value="1"/>
</dbReference>
<dbReference type="EMBL" id="JBBJBU010000001">
    <property type="protein sequence ID" value="KAK7208540.1"/>
    <property type="molecule type" value="Genomic_DNA"/>
</dbReference>
<feature type="transmembrane region" description="Helical" evidence="8">
    <location>
        <begin position="88"/>
        <end position="111"/>
    </location>
</feature>
<organism evidence="9 10">
    <name type="scientific">Myxozyma melibiosi</name>
    <dbReference type="NCBI Taxonomy" id="54550"/>
    <lineage>
        <taxon>Eukaryota</taxon>
        <taxon>Fungi</taxon>
        <taxon>Dikarya</taxon>
        <taxon>Ascomycota</taxon>
        <taxon>Saccharomycotina</taxon>
        <taxon>Lipomycetes</taxon>
        <taxon>Lipomycetales</taxon>
        <taxon>Lipomycetaceae</taxon>
        <taxon>Myxozyma</taxon>
    </lineage>
</organism>
<dbReference type="InterPro" id="IPR038377">
    <property type="entry name" value="Na/Glc_symporter_sf"/>
</dbReference>
<dbReference type="Proteomes" id="UP001498771">
    <property type="component" value="Unassembled WGS sequence"/>
</dbReference>
<dbReference type="Pfam" id="PF00474">
    <property type="entry name" value="SSF"/>
    <property type="match status" value="1"/>
</dbReference>
<keyword evidence="4 8" id="KW-0812">Transmembrane</keyword>
<feature type="transmembrane region" description="Helical" evidence="8">
    <location>
        <begin position="132"/>
        <end position="152"/>
    </location>
</feature>